<reference evidence="7" key="1">
    <citation type="journal article" date="2016" name="PLoS ONE">
        <title>Genetic Diversity of O-Antigens in Hafnia alvei and the Development of a Suspension Array for Serotype Detection.</title>
        <authorList>
            <person name="Duan Z."/>
            <person name="Niedziela T."/>
            <person name="Lugowski C."/>
            <person name="Cao B."/>
            <person name="Wang T."/>
            <person name="Xu L."/>
            <person name="Yang B."/>
            <person name="Liu B."/>
            <person name="Wang L."/>
        </authorList>
    </citation>
    <scope>NUCLEOTIDE SEQUENCE</scope>
    <source>
        <strain evidence="7">PCM1188</strain>
    </source>
</reference>
<keyword evidence="4 6" id="KW-1133">Transmembrane helix</keyword>
<feature type="transmembrane region" description="Helical" evidence="6">
    <location>
        <begin position="43"/>
        <end position="65"/>
    </location>
</feature>
<feature type="transmembrane region" description="Helical" evidence="6">
    <location>
        <begin position="77"/>
        <end position="98"/>
    </location>
</feature>
<dbReference type="PANTHER" id="PTHR30250">
    <property type="entry name" value="PST FAMILY PREDICTED COLANIC ACID TRANSPORTER"/>
    <property type="match status" value="1"/>
</dbReference>
<feature type="transmembrane region" description="Helical" evidence="6">
    <location>
        <begin position="258"/>
        <end position="278"/>
    </location>
</feature>
<organism evidence="7">
    <name type="scientific">Hafnia alvei</name>
    <dbReference type="NCBI Taxonomy" id="569"/>
    <lineage>
        <taxon>Bacteria</taxon>
        <taxon>Pseudomonadati</taxon>
        <taxon>Pseudomonadota</taxon>
        <taxon>Gammaproteobacteria</taxon>
        <taxon>Enterobacterales</taxon>
        <taxon>Hafniaceae</taxon>
        <taxon>Hafnia</taxon>
    </lineage>
</organism>
<keyword evidence="3 6" id="KW-0812">Transmembrane</keyword>
<feature type="transmembrane region" description="Helical" evidence="6">
    <location>
        <begin position="171"/>
        <end position="188"/>
    </location>
</feature>
<evidence type="ECO:0000256" key="6">
    <source>
        <dbReference type="SAM" id="Phobius"/>
    </source>
</evidence>
<feature type="transmembrane region" description="Helical" evidence="6">
    <location>
        <begin position="146"/>
        <end position="165"/>
    </location>
</feature>
<evidence type="ECO:0000313" key="7">
    <source>
        <dbReference type="EMBL" id="ANF29870.1"/>
    </source>
</evidence>
<comment type="subcellular location">
    <subcellularLocation>
        <location evidence="1">Cell membrane</location>
        <topology evidence="1">Multi-pass membrane protein</topology>
    </subcellularLocation>
</comment>
<evidence type="ECO:0000256" key="1">
    <source>
        <dbReference type="ARBA" id="ARBA00004651"/>
    </source>
</evidence>
<feature type="transmembrane region" description="Helical" evidence="6">
    <location>
        <begin position="12"/>
        <end position="31"/>
    </location>
</feature>
<dbReference type="GO" id="GO:0005886">
    <property type="term" value="C:plasma membrane"/>
    <property type="evidence" value="ECO:0007669"/>
    <property type="project" value="UniProtKB-SubCell"/>
</dbReference>
<name>A0A172WZT3_HAFAL</name>
<keyword evidence="5 6" id="KW-0472">Membrane</keyword>
<keyword evidence="2" id="KW-1003">Cell membrane</keyword>
<dbReference type="AlphaFoldDB" id="A0A172WZT3"/>
<dbReference type="EMBL" id="KX117077">
    <property type="protein sequence ID" value="ANF29870.1"/>
    <property type="molecule type" value="Genomic_DNA"/>
</dbReference>
<feature type="transmembrane region" description="Helical" evidence="6">
    <location>
        <begin position="390"/>
        <end position="409"/>
    </location>
</feature>
<dbReference type="PANTHER" id="PTHR30250:SF28">
    <property type="entry name" value="POLYSACCHARIDE BIOSYNTHESIS PROTEIN"/>
    <property type="match status" value="1"/>
</dbReference>
<evidence type="ECO:0000256" key="3">
    <source>
        <dbReference type="ARBA" id="ARBA00022692"/>
    </source>
</evidence>
<proteinExistence type="predicted"/>
<feature type="transmembrane region" description="Helical" evidence="6">
    <location>
        <begin position="331"/>
        <end position="349"/>
    </location>
</feature>
<dbReference type="InterPro" id="IPR050833">
    <property type="entry name" value="Poly_Biosynth_Transport"/>
</dbReference>
<evidence type="ECO:0000256" key="2">
    <source>
        <dbReference type="ARBA" id="ARBA00022475"/>
    </source>
</evidence>
<feature type="transmembrane region" description="Helical" evidence="6">
    <location>
        <begin position="234"/>
        <end position="252"/>
    </location>
</feature>
<accession>A0A172WZT3</accession>
<evidence type="ECO:0000256" key="4">
    <source>
        <dbReference type="ARBA" id="ARBA00022989"/>
    </source>
</evidence>
<sequence length="420" mass="47138">MQINSVIKNLAILASGTALAQVINFCFVPVITRLYGPDAYGMMGGFMAIVNILIPISALSYPIAIVLPKHDMLANRIASLSVLIGVFWAVVLLVLIIINNIFDFSIAKYPLWYILLLPLVTIFLPFQQIGQQWLIRKREYKSIAKISFFQAIVINILRTSGGLIFASAKTLVIMTALGVVFQAGQFYYRSIKTGIKFDWRRLSRARVMDTSRIFYDFPIYRTPQVLVNAISQSLPVFILGFFFGTTVVGYYVLAQTLLTAPVTLLSTSISNIFYPSIVARISNNMNVRNYLLKAIGSLFTISCIIYVPLIFLATKLFEFAFGATWIQAGEFAEWMAIYCIFWLSARPAMDTIPPLKIQKYFLIYEIISFAARGSSLALGYYFYKSPIACIALYSLVNGLSYASLIFFVAKRAGNNDKKTI</sequence>
<dbReference type="Pfam" id="PF13440">
    <property type="entry name" value="Polysacc_synt_3"/>
    <property type="match status" value="1"/>
</dbReference>
<feature type="transmembrane region" description="Helical" evidence="6">
    <location>
        <begin position="110"/>
        <end position="126"/>
    </location>
</feature>
<evidence type="ECO:0000256" key="5">
    <source>
        <dbReference type="ARBA" id="ARBA00023136"/>
    </source>
</evidence>
<protein>
    <submittedName>
        <fullName evidence="7">Colanic acid exporter</fullName>
    </submittedName>
</protein>
<feature type="transmembrane region" description="Helical" evidence="6">
    <location>
        <begin position="290"/>
        <end position="311"/>
    </location>
</feature>
<feature type="transmembrane region" description="Helical" evidence="6">
    <location>
        <begin position="361"/>
        <end position="383"/>
    </location>
</feature>